<feature type="domain" description="BESS" evidence="4">
    <location>
        <begin position="194"/>
        <end position="232"/>
    </location>
</feature>
<proteinExistence type="predicted"/>
<organism evidence="5 6">
    <name type="scientific">Loxostege sticticalis</name>
    <name type="common">Beet webworm moth</name>
    <dbReference type="NCBI Taxonomy" id="481309"/>
    <lineage>
        <taxon>Eukaryota</taxon>
        <taxon>Metazoa</taxon>
        <taxon>Ecdysozoa</taxon>
        <taxon>Arthropoda</taxon>
        <taxon>Hexapoda</taxon>
        <taxon>Insecta</taxon>
        <taxon>Pterygota</taxon>
        <taxon>Neoptera</taxon>
        <taxon>Endopterygota</taxon>
        <taxon>Lepidoptera</taxon>
        <taxon>Glossata</taxon>
        <taxon>Ditrysia</taxon>
        <taxon>Pyraloidea</taxon>
        <taxon>Crambidae</taxon>
        <taxon>Pyraustinae</taxon>
        <taxon>Loxostege</taxon>
    </lineage>
</organism>
<sequence length="232" mass="27214">MSVARRHASQPFQMAVLNTEKLIEEIEKRPAIWNVTSEEHSDRFIRRKNWQEIVDIFVDTEVGEVDASGRRELENALMRKWKCIRGCFTRELGRQRAMQTGQNPGPRKSQYVYFNQLQFLTNSIKVRSKETWKSERRDSTSSVSSQEQETDVGRATKRVKKEKIELEAEDDPLQYLEMSNNSAPVEWTHDSLDQDEDKMFLMSLLSTMKKVPENKRLSTRINIMKVLEEAIQ</sequence>
<dbReference type="GO" id="GO:0005634">
    <property type="term" value="C:nucleus"/>
    <property type="evidence" value="ECO:0007669"/>
    <property type="project" value="UniProtKB-SubCell"/>
</dbReference>
<evidence type="ECO:0008006" key="7">
    <source>
        <dbReference type="Google" id="ProtNLM"/>
    </source>
</evidence>
<dbReference type="PROSITE" id="PS51029">
    <property type="entry name" value="MADF"/>
    <property type="match status" value="1"/>
</dbReference>
<comment type="caution">
    <text evidence="5">The sequence shown here is derived from an EMBL/GenBank/DDBJ whole genome shotgun (WGS) entry which is preliminary data.</text>
</comment>
<protein>
    <recommendedName>
        <fullName evidence="7">MADF domain-containing protein</fullName>
    </recommendedName>
</protein>
<dbReference type="SMART" id="SM00595">
    <property type="entry name" value="MADF"/>
    <property type="match status" value="1"/>
</dbReference>
<evidence type="ECO:0000256" key="1">
    <source>
        <dbReference type="PROSITE-ProRule" id="PRU00371"/>
    </source>
</evidence>
<dbReference type="PANTHER" id="PTHR12243:SF69">
    <property type="entry name" value="SI:CH73-59F11.3"/>
    <property type="match status" value="1"/>
</dbReference>
<evidence type="ECO:0000313" key="6">
    <source>
        <dbReference type="Proteomes" id="UP001549921"/>
    </source>
</evidence>
<keyword evidence="1" id="KW-0539">Nucleus</keyword>
<gene>
    <name evidence="5" type="ORF">ABMA28_009442</name>
</gene>
<dbReference type="InterPro" id="IPR006578">
    <property type="entry name" value="MADF-dom"/>
</dbReference>
<dbReference type="Pfam" id="PF10545">
    <property type="entry name" value="MADF_DNA_bdg"/>
    <property type="match status" value="1"/>
</dbReference>
<evidence type="ECO:0000259" key="4">
    <source>
        <dbReference type="PROSITE" id="PS51031"/>
    </source>
</evidence>
<feature type="domain" description="MADF" evidence="3">
    <location>
        <begin position="21"/>
        <end position="125"/>
    </location>
</feature>
<dbReference type="InterPro" id="IPR039353">
    <property type="entry name" value="TF_Adf1"/>
</dbReference>
<dbReference type="AlphaFoldDB" id="A0ABD0SDW0"/>
<comment type="subcellular location">
    <subcellularLocation>
        <location evidence="1">Nucleus</location>
    </subcellularLocation>
</comment>
<evidence type="ECO:0000259" key="3">
    <source>
        <dbReference type="PROSITE" id="PS51029"/>
    </source>
</evidence>
<dbReference type="PROSITE" id="PS51031">
    <property type="entry name" value="BESS"/>
    <property type="match status" value="1"/>
</dbReference>
<dbReference type="InterPro" id="IPR004210">
    <property type="entry name" value="BESS_motif"/>
</dbReference>
<dbReference type="EMBL" id="JBEDNZ010000023">
    <property type="protein sequence ID" value="KAL0812052.1"/>
    <property type="molecule type" value="Genomic_DNA"/>
</dbReference>
<evidence type="ECO:0000256" key="2">
    <source>
        <dbReference type="SAM" id="MobiDB-lite"/>
    </source>
</evidence>
<evidence type="ECO:0000313" key="5">
    <source>
        <dbReference type="EMBL" id="KAL0812052.1"/>
    </source>
</evidence>
<accession>A0ABD0SDW0</accession>
<name>A0ABD0SDW0_LOXSC</name>
<reference evidence="5 6" key="1">
    <citation type="submission" date="2024-06" db="EMBL/GenBank/DDBJ databases">
        <title>A chromosome-level genome assembly of beet webworm, Loxostege sticticalis.</title>
        <authorList>
            <person name="Zhang Y."/>
        </authorList>
    </citation>
    <scope>NUCLEOTIDE SEQUENCE [LARGE SCALE GENOMIC DNA]</scope>
    <source>
        <strain evidence="5">AQ028</strain>
        <tissue evidence="5">Male pupae</tissue>
    </source>
</reference>
<dbReference type="PANTHER" id="PTHR12243">
    <property type="entry name" value="MADF DOMAIN TRANSCRIPTION FACTOR"/>
    <property type="match status" value="1"/>
</dbReference>
<dbReference type="Pfam" id="PF02944">
    <property type="entry name" value="BESS"/>
    <property type="match status" value="1"/>
</dbReference>
<dbReference type="Proteomes" id="UP001549921">
    <property type="component" value="Unassembled WGS sequence"/>
</dbReference>
<feature type="region of interest" description="Disordered" evidence="2">
    <location>
        <begin position="130"/>
        <end position="156"/>
    </location>
</feature>
<feature type="compositionally biased region" description="Basic and acidic residues" evidence="2">
    <location>
        <begin position="130"/>
        <end position="139"/>
    </location>
</feature>